<name>A0A6J7X067_9CAUD</name>
<organism evidence="1">
    <name type="scientific">uncultured Caudovirales phage</name>
    <dbReference type="NCBI Taxonomy" id="2100421"/>
    <lineage>
        <taxon>Viruses</taxon>
        <taxon>Duplodnaviria</taxon>
        <taxon>Heunggongvirae</taxon>
        <taxon>Uroviricota</taxon>
        <taxon>Caudoviricetes</taxon>
        <taxon>Peduoviridae</taxon>
        <taxon>Maltschvirus</taxon>
        <taxon>Maltschvirus maltsch</taxon>
    </lineage>
</organism>
<evidence type="ECO:0000313" key="1">
    <source>
        <dbReference type="EMBL" id="CAB5223804.1"/>
    </source>
</evidence>
<sequence length="820" mass="93077">MNVVSIYIYTNSEVSTTLNKTNDFITRVANDNGIFESKSCLLSQLDSVGGFTAITSNSKRLDLFNDEKISVTSSVSNFNDLGKIYTDFSQSFTIPASKKNNKILSHWYESSVDDGYDHRKRYDAYIEIDSVLFKKGNIQLEKANKKNGFIESYTVTFYGNLTQLKDKFKDDKLNTLDYSSLNHTYNSTNIINRINPSSSYLVSYPLIGSQRRFSYKQGIAVQDITQTAGAIQWNELFPAVPLWKVFEFIQTKYSVTFTGSFFSLDQWSKLYLYLKNADALQYKSEPLLIDYTAKSGTQPALLDLTTNVLSTTWDFSTTPVRRNYVELVITTTSTNYKITVTDNNLPFATYDNLSGNTTINVLNTSFADNPATNNFRFYFSSETSSSFTSYVKYEGIVVFAKTILVQATSPSQTVVSNIAIKNYVPDITVNDFITGIIKAFNLMIIPKDVNTFEFLPLEMYYNAGKILDITKYVYADEMDIERPKLFKAINFQYEKSNNILNNAYRGLYNTEYGDLIYTNTNSSESSNYEIKLPFENVLFERAVGYNFETATIIDKDLKPYTPKPMLIYNNGTLPTALSGSDRIHVTTETGTSQIDNYIRFSNEYNSLPTDATFSYLMTMNFGNEQSPWYNVLAPKGLYFRHYKNYIDNLYNIKTRVIKCKALFPTSLLNSSVTNGAGRSLGIALNDRLVIRNKRYIINNMTTDLTTGEANLELITDYRGINAASSVGYRYASYDVFQVDNTAQVVEEVIYLNDYDSFSLKGAENYLVYTPTLDNVNDITLTVTIPANASGVDRADRIGIEYYIDSILQKTEYINILQTAI</sequence>
<gene>
    <name evidence="1" type="ORF">UFOVP387_10</name>
</gene>
<proteinExistence type="predicted"/>
<dbReference type="EMBL" id="LR798326">
    <property type="protein sequence ID" value="CAB5223804.1"/>
    <property type="molecule type" value="Genomic_DNA"/>
</dbReference>
<protein>
    <submittedName>
        <fullName evidence="1">Uncharacterized protein</fullName>
    </submittedName>
</protein>
<reference evidence="1" key="1">
    <citation type="submission" date="2020-05" db="EMBL/GenBank/DDBJ databases">
        <authorList>
            <person name="Chiriac C."/>
            <person name="Salcher M."/>
            <person name="Ghai R."/>
            <person name="Kavagutti S V."/>
        </authorList>
    </citation>
    <scope>NUCLEOTIDE SEQUENCE</scope>
</reference>
<accession>A0A6J7X067</accession>